<protein>
    <submittedName>
        <fullName evidence="4">Response regulator</fullName>
    </submittedName>
</protein>
<organism evidence="4 5">
    <name type="scientific">Almyronema epifaneia S1</name>
    <dbReference type="NCBI Taxonomy" id="2991925"/>
    <lineage>
        <taxon>Bacteria</taxon>
        <taxon>Bacillati</taxon>
        <taxon>Cyanobacteriota</taxon>
        <taxon>Cyanophyceae</taxon>
        <taxon>Nodosilineales</taxon>
        <taxon>Nodosilineaceae</taxon>
        <taxon>Almyronema</taxon>
        <taxon>Almyronema epifaneia</taxon>
    </lineage>
</organism>
<evidence type="ECO:0000256" key="2">
    <source>
        <dbReference type="PROSITE-ProRule" id="PRU00169"/>
    </source>
</evidence>
<dbReference type="InterPro" id="IPR001789">
    <property type="entry name" value="Sig_transdc_resp-reg_receiver"/>
</dbReference>
<keyword evidence="5" id="KW-1185">Reference proteome</keyword>
<dbReference type="InterPro" id="IPR050595">
    <property type="entry name" value="Bact_response_regulator"/>
</dbReference>
<reference evidence="4 5" key="1">
    <citation type="submission" date="2024-10" db="EMBL/GenBank/DDBJ databases">
        <authorList>
            <person name="Ratan Roy A."/>
            <person name="Morales Sandoval P.H."/>
            <person name="De Los Santos Villalobos S."/>
            <person name="Chakraborty S."/>
            <person name="Mukherjee J."/>
        </authorList>
    </citation>
    <scope>NUCLEOTIDE SEQUENCE [LARGE SCALE GENOMIC DNA]</scope>
    <source>
        <strain evidence="4 5">S1</strain>
    </source>
</reference>
<evidence type="ECO:0000313" key="5">
    <source>
        <dbReference type="Proteomes" id="UP001600165"/>
    </source>
</evidence>
<dbReference type="Pfam" id="PF00072">
    <property type="entry name" value="Response_reg"/>
    <property type="match status" value="1"/>
</dbReference>
<dbReference type="RefSeq" id="WP_377967428.1">
    <property type="nucleotide sequence ID" value="NZ_JBHZOL010000098.1"/>
</dbReference>
<evidence type="ECO:0000256" key="1">
    <source>
        <dbReference type="ARBA" id="ARBA00022553"/>
    </source>
</evidence>
<evidence type="ECO:0000313" key="4">
    <source>
        <dbReference type="EMBL" id="MFE4108071.1"/>
    </source>
</evidence>
<name>A0ABW6IIM7_9CYAN</name>
<dbReference type="PANTHER" id="PTHR44591">
    <property type="entry name" value="STRESS RESPONSE REGULATOR PROTEIN 1"/>
    <property type="match status" value="1"/>
</dbReference>
<comment type="caution">
    <text evidence="4">The sequence shown here is derived from an EMBL/GenBank/DDBJ whole genome shotgun (WGS) entry which is preliminary data.</text>
</comment>
<sequence length="130" mass="14300">MSNDFADLKGVRVMAVDSDPDSLYLLKVIFEQCGCTDVTTATTAQEALHLLKKSQPHILISELRLADANGYSLVRQIKQQKSIPAIALTASVWQRDRDRAIAAGFCQHLPKPFDYDELISIVVALVGKTA</sequence>
<dbReference type="SUPFAM" id="SSF52172">
    <property type="entry name" value="CheY-like"/>
    <property type="match status" value="1"/>
</dbReference>
<accession>A0ABW6IIM7</accession>
<evidence type="ECO:0000259" key="3">
    <source>
        <dbReference type="PROSITE" id="PS50110"/>
    </source>
</evidence>
<dbReference type="Gene3D" id="3.40.50.2300">
    <property type="match status" value="1"/>
</dbReference>
<dbReference type="PANTHER" id="PTHR44591:SF3">
    <property type="entry name" value="RESPONSE REGULATORY DOMAIN-CONTAINING PROTEIN"/>
    <property type="match status" value="1"/>
</dbReference>
<keyword evidence="1" id="KW-0597">Phosphoprotein</keyword>
<proteinExistence type="predicted"/>
<gene>
    <name evidence="4" type="ORF">ACFVKH_17450</name>
</gene>
<dbReference type="PROSITE" id="PS50110">
    <property type="entry name" value="RESPONSE_REGULATORY"/>
    <property type="match status" value="1"/>
</dbReference>
<dbReference type="SMART" id="SM00448">
    <property type="entry name" value="REC"/>
    <property type="match status" value="1"/>
</dbReference>
<comment type="caution">
    <text evidence="2">Lacks conserved residue(s) required for the propagation of feature annotation.</text>
</comment>
<feature type="domain" description="Response regulatory" evidence="3">
    <location>
        <begin position="12"/>
        <end position="126"/>
    </location>
</feature>
<dbReference type="EMBL" id="JBHZOL010000098">
    <property type="protein sequence ID" value="MFE4108071.1"/>
    <property type="molecule type" value="Genomic_DNA"/>
</dbReference>
<dbReference type="Proteomes" id="UP001600165">
    <property type="component" value="Unassembled WGS sequence"/>
</dbReference>
<dbReference type="InterPro" id="IPR011006">
    <property type="entry name" value="CheY-like_superfamily"/>
</dbReference>